<organism evidence="2 3">
    <name type="scientific">Porphyra umbilicalis</name>
    <name type="common">Purple laver</name>
    <name type="synonym">Red alga</name>
    <dbReference type="NCBI Taxonomy" id="2786"/>
    <lineage>
        <taxon>Eukaryota</taxon>
        <taxon>Rhodophyta</taxon>
        <taxon>Bangiophyceae</taxon>
        <taxon>Bangiales</taxon>
        <taxon>Bangiaceae</taxon>
        <taxon>Porphyra</taxon>
    </lineage>
</organism>
<accession>A0A1X6NN97</accession>
<protein>
    <recommendedName>
        <fullName evidence="1">Phenylalanine--tRNA ligase beta subunit B1 domain-containing protein</fullName>
    </recommendedName>
</protein>
<dbReference type="PANTHER" id="PTHR10947">
    <property type="entry name" value="PHENYLALANYL-TRNA SYNTHETASE BETA CHAIN AND LEUCINE-RICH REPEAT-CONTAINING PROTEIN 47"/>
    <property type="match status" value="1"/>
</dbReference>
<keyword evidence="3" id="KW-1185">Reference proteome</keyword>
<feature type="domain" description="Phenylalanine--tRNA ligase beta subunit B1" evidence="1">
    <location>
        <begin position="1"/>
        <end position="42"/>
    </location>
</feature>
<dbReference type="GO" id="GO:0004826">
    <property type="term" value="F:phenylalanine-tRNA ligase activity"/>
    <property type="evidence" value="ECO:0007669"/>
    <property type="project" value="InterPro"/>
</dbReference>
<evidence type="ECO:0000313" key="2">
    <source>
        <dbReference type="EMBL" id="OSX70084.1"/>
    </source>
</evidence>
<feature type="non-terminal residue" evidence="2">
    <location>
        <position position="50"/>
    </location>
</feature>
<reference evidence="2 3" key="1">
    <citation type="submission" date="2017-03" db="EMBL/GenBank/DDBJ databases">
        <title>WGS assembly of Porphyra umbilicalis.</title>
        <authorList>
            <person name="Brawley S.H."/>
            <person name="Blouin N.A."/>
            <person name="Ficko-Blean E."/>
            <person name="Wheeler G.L."/>
            <person name="Lohr M."/>
            <person name="Goodson H.V."/>
            <person name="Jenkins J.W."/>
            <person name="Blaby-Haas C.E."/>
            <person name="Helliwell K.E."/>
            <person name="Chan C."/>
            <person name="Marriage T."/>
            <person name="Bhattacharya D."/>
            <person name="Klein A.S."/>
            <person name="Badis Y."/>
            <person name="Brodie J."/>
            <person name="Cao Y."/>
            <person name="Collen J."/>
            <person name="Dittami S.M."/>
            <person name="Gachon C.M."/>
            <person name="Green B.R."/>
            <person name="Karpowicz S."/>
            <person name="Kim J.W."/>
            <person name="Kudahl U."/>
            <person name="Lin S."/>
            <person name="Michel G."/>
            <person name="Mittag M."/>
            <person name="Olson B.J."/>
            <person name="Pangilinan J."/>
            <person name="Peng Y."/>
            <person name="Qiu H."/>
            <person name="Shu S."/>
            <person name="Singer J.T."/>
            <person name="Smith A.G."/>
            <person name="Sprecher B.N."/>
            <person name="Wagner V."/>
            <person name="Wang W."/>
            <person name="Wang Z.-Y."/>
            <person name="Yan J."/>
            <person name="Yarish C."/>
            <person name="Zoeuner-Riek S."/>
            <person name="Zhuang Y."/>
            <person name="Zou Y."/>
            <person name="Lindquist E.A."/>
            <person name="Grimwood J."/>
            <person name="Barry K."/>
            <person name="Rokhsar D.S."/>
            <person name="Schmutz J."/>
            <person name="Stiller J.W."/>
            <person name="Grossman A.R."/>
            <person name="Prochnik S.E."/>
        </authorList>
    </citation>
    <scope>NUCLEOTIDE SEQUENCE [LARGE SCALE GENOMIC DNA]</scope>
    <source>
        <strain evidence="2">4086291</strain>
    </source>
</reference>
<sequence>MPTVSVVRDALFESLGRTYTDEEFDELCFSYGLELDDITTEAPPALGGRA</sequence>
<dbReference type="EMBL" id="KV919318">
    <property type="protein sequence ID" value="OSX70084.1"/>
    <property type="molecule type" value="Genomic_DNA"/>
</dbReference>
<dbReference type="InterPro" id="IPR045060">
    <property type="entry name" value="Phe-tRNA-ligase_IIc_bsu"/>
</dbReference>
<dbReference type="PANTHER" id="PTHR10947:SF0">
    <property type="entry name" value="PHENYLALANINE--TRNA LIGASE BETA SUBUNIT"/>
    <property type="match status" value="1"/>
</dbReference>
<evidence type="ECO:0000259" key="1">
    <source>
        <dbReference type="Pfam" id="PF18262"/>
    </source>
</evidence>
<dbReference type="Pfam" id="PF18262">
    <property type="entry name" value="PhetRS_B1"/>
    <property type="match status" value="1"/>
</dbReference>
<dbReference type="AlphaFoldDB" id="A0A1X6NN97"/>
<dbReference type="InterPro" id="IPR040659">
    <property type="entry name" value="PhetRS_B1"/>
</dbReference>
<gene>
    <name evidence="2" type="ORF">BU14_0924s0001</name>
</gene>
<dbReference type="GO" id="GO:0006432">
    <property type="term" value="P:phenylalanyl-tRNA aminoacylation"/>
    <property type="evidence" value="ECO:0007669"/>
    <property type="project" value="InterPro"/>
</dbReference>
<dbReference type="Proteomes" id="UP000218209">
    <property type="component" value="Unassembled WGS sequence"/>
</dbReference>
<proteinExistence type="predicted"/>
<dbReference type="GO" id="GO:0009328">
    <property type="term" value="C:phenylalanine-tRNA ligase complex"/>
    <property type="evidence" value="ECO:0007669"/>
    <property type="project" value="TreeGrafter"/>
</dbReference>
<evidence type="ECO:0000313" key="3">
    <source>
        <dbReference type="Proteomes" id="UP000218209"/>
    </source>
</evidence>
<dbReference type="Gene3D" id="3.30.56.10">
    <property type="match status" value="1"/>
</dbReference>
<dbReference type="OrthoDB" id="1697124at2759"/>
<name>A0A1X6NN97_PORUM</name>